<sequence>MWKMAVKEAVRNQARPYGQIWYPPNHAKCGIVKSSSTAQHFKMECIEWLSGDRADIKKIYQLRIHKQSTNIELGFIFQALTSNAVALGIDLNPETNICDFETALIPSIRGYFLNALLAVLLLPFLPNNT</sequence>
<dbReference type="EMBL" id="JYDW01000355">
    <property type="protein sequence ID" value="KRZ48873.1"/>
    <property type="molecule type" value="Genomic_DNA"/>
</dbReference>
<organism evidence="1 2">
    <name type="scientific">Trichinella nativa</name>
    <dbReference type="NCBI Taxonomy" id="6335"/>
    <lineage>
        <taxon>Eukaryota</taxon>
        <taxon>Metazoa</taxon>
        <taxon>Ecdysozoa</taxon>
        <taxon>Nematoda</taxon>
        <taxon>Enoplea</taxon>
        <taxon>Dorylaimia</taxon>
        <taxon>Trichinellida</taxon>
        <taxon>Trichinellidae</taxon>
        <taxon>Trichinella</taxon>
    </lineage>
</organism>
<evidence type="ECO:0000313" key="1">
    <source>
        <dbReference type="EMBL" id="KRZ48873.1"/>
    </source>
</evidence>
<evidence type="ECO:0000313" key="2">
    <source>
        <dbReference type="Proteomes" id="UP000054721"/>
    </source>
</evidence>
<dbReference type="Proteomes" id="UP000054721">
    <property type="component" value="Unassembled WGS sequence"/>
</dbReference>
<keyword evidence="2" id="KW-1185">Reference proteome</keyword>
<dbReference type="OrthoDB" id="5919898at2759"/>
<protein>
    <submittedName>
        <fullName evidence="1">Uncharacterized protein</fullName>
    </submittedName>
</protein>
<comment type="caution">
    <text evidence="1">The sequence shown here is derived from an EMBL/GenBank/DDBJ whole genome shotgun (WGS) entry which is preliminary data.</text>
</comment>
<reference evidence="1 2" key="1">
    <citation type="submission" date="2015-05" db="EMBL/GenBank/DDBJ databases">
        <title>Evolution of Trichinella species and genotypes.</title>
        <authorList>
            <person name="Korhonen P.K."/>
            <person name="Edoardo P."/>
            <person name="Giuseppe L.R."/>
            <person name="Gasser R.B."/>
        </authorList>
    </citation>
    <scope>NUCLEOTIDE SEQUENCE [LARGE SCALE GENOMIC DNA]</scope>
    <source>
        <strain evidence="1">ISS10</strain>
    </source>
</reference>
<name>A0A0V1KNB6_9BILA</name>
<gene>
    <name evidence="1" type="ORF">T02_10250</name>
</gene>
<accession>A0A0V1KNB6</accession>
<dbReference type="AlphaFoldDB" id="A0A0V1KNB6"/>
<proteinExistence type="predicted"/>